<protein>
    <submittedName>
        <fullName evidence="2">Uncharacterized protein</fullName>
    </submittedName>
</protein>
<dbReference type="EMBL" id="ATCF01000015">
    <property type="protein sequence ID" value="EPD99577.1"/>
    <property type="molecule type" value="Genomic_DNA"/>
</dbReference>
<evidence type="ECO:0000256" key="1">
    <source>
        <dbReference type="SAM" id="Phobius"/>
    </source>
</evidence>
<name>S3BZT4_9BURK</name>
<comment type="caution">
    <text evidence="2">The sequence shown here is derived from an EMBL/GenBank/DDBJ whole genome shotgun (WGS) entry which is preliminary data.</text>
</comment>
<dbReference type="AlphaFoldDB" id="S3BZT4"/>
<keyword evidence="1" id="KW-1133">Transmembrane helix</keyword>
<dbReference type="Proteomes" id="UP000014400">
    <property type="component" value="Unassembled WGS sequence"/>
</dbReference>
<gene>
    <name evidence="2" type="ORF">HMPREF1476_01033</name>
</gene>
<accession>S3BZT4</accession>
<sequence>MLRASLSSWEIMLHTILVCTGDIHVDGVLAAVLVIAWYLTTTRR</sequence>
<organism evidence="2 3">
    <name type="scientific">Sutterella wadsworthensis HGA0223</name>
    <dbReference type="NCBI Taxonomy" id="1203554"/>
    <lineage>
        <taxon>Bacteria</taxon>
        <taxon>Pseudomonadati</taxon>
        <taxon>Pseudomonadota</taxon>
        <taxon>Betaproteobacteria</taxon>
        <taxon>Burkholderiales</taxon>
        <taxon>Sutterellaceae</taxon>
        <taxon>Sutterella</taxon>
    </lineage>
</organism>
<keyword evidence="1" id="KW-0472">Membrane</keyword>
<reference evidence="2 3" key="1">
    <citation type="submission" date="2013-04" db="EMBL/GenBank/DDBJ databases">
        <title>The Genome Sequence of Sutterella wadsworthensis HGA0223.</title>
        <authorList>
            <consortium name="The Broad Institute Genomics Platform"/>
            <person name="Earl A."/>
            <person name="Ward D."/>
            <person name="Feldgarden M."/>
            <person name="Gevers D."/>
            <person name="Schmidt T.M."/>
            <person name="Dover J."/>
            <person name="Dai D."/>
            <person name="Walker B."/>
            <person name="Young S."/>
            <person name="Zeng Q."/>
            <person name="Gargeya S."/>
            <person name="Fitzgerald M."/>
            <person name="Haas B."/>
            <person name="Abouelleil A."/>
            <person name="Allen A.W."/>
            <person name="Alvarado L."/>
            <person name="Arachchi H.M."/>
            <person name="Berlin A.M."/>
            <person name="Chapman S.B."/>
            <person name="Gainer-Dewar J."/>
            <person name="Goldberg J."/>
            <person name="Griggs A."/>
            <person name="Gujja S."/>
            <person name="Hansen M."/>
            <person name="Howarth C."/>
            <person name="Imamovic A."/>
            <person name="Ireland A."/>
            <person name="Larimer J."/>
            <person name="McCowan C."/>
            <person name="Murphy C."/>
            <person name="Pearson M."/>
            <person name="Poon T.W."/>
            <person name="Priest M."/>
            <person name="Roberts A."/>
            <person name="Saif S."/>
            <person name="Shea T."/>
            <person name="Sisk P."/>
            <person name="Sykes S."/>
            <person name="Wortman J."/>
            <person name="Nusbaum C."/>
            <person name="Birren B."/>
        </authorList>
    </citation>
    <scope>NUCLEOTIDE SEQUENCE [LARGE SCALE GENOMIC DNA]</scope>
    <source>
        <strain evidence="2 3">HGA0223</strain>
    </source>
</reference>
<proteinExistence type="predicted"/>
<keyword evidence="3" id="KW-1185">Reference proteome</keyword>
<feature type="transmembrane region" description="Helical" evidence="1">
    <location>
        <begin position="12"/>
        <end position="39"/>
    </location>
</feature>
<dbReference type="HOGENOM" id="CLU_218098_0_0_4"/>
<evidence type="ECO:0000313" key="2">
    <source>
        <dbReference type="EMBL" id="EPD99577.1"/>
    </source>
</evidence>
<keyword evidence="1" id="KW-0812">Transmembrane</keyword>
<evidence type="ECO:0000313" key="3">
    <source>
        <dbReference type="Proteomes" id="UP000014400"/>
    </source>
</evidence>